<keyword evidence="6 13" id="KW-0862">Zinc</keyword>
<keyword evidence="1 11" id="KW-0479">Metal-binding</keyword>
<keyword evidence="7 11" id="KW-0067">ATP-binding</keyword>
<keyword evidence="3 11" id="KW-0227">DNA damage</keyword>
<accession>A0ABY8H6P7</accession>
<evidence type="ECO:0000313" key="16">
    <source>
        <dbReference type="Proteomes" id="UP001219037"/>
    </source>
</evidence>
<dbReference type="PANTHER" id="PTHR32472">
    <property type="entry name" value="DNA REPAIR PROTEIN RADA"/>
    <property type="match status" value="1"/>
</dbReference>
<evidence type="ECO:0000256" key="11">
    <source>
        <dbReference type="HAMAP-Rule" id="MF_01498"/>
    </source>
</evidence>
<comment type="domain">
    <text evidence="11">The middle region has homology to RecA with ATPase motifs including the RadA KNRFG motif, while the C-terminus is homologous to Lon protease.</text>
</comment>
<dbReference type="InterPro" id="IPR003593">
    <property type="entry name" value="AAA+_ATPase"/>
</dbReference>
<dbReference type="InterPro" id="IPR020588">
    <property type="entry name" value="RecA_ATP-bd"/>
</dbReference>
<keyword evidence="2 11" id="KW-0547">Nucleotide-binding</keyword>
<evidence type="ECO:0000313" key="15">
    <source>
        <dbReference type="EMBL" id="WFP16809.1"/>
    </source>
</evidence>
<dbReference type="NCBIfam" id="TIGR00416">
    <property type="entry name" value="sms"/>
    <property type="match status" value="1"/>
</dbReference>
<dbReference type="InterPro" id="IPR014721">
    <property type="entry name" value="Ribsml_uS5_D2-typ_fold_subgr"/>
</dbReference>
<organism evidence="15 16">
    <name type="scientific">Citricoccus muralis</name>
    <dbReference type="NCBI Taxonomy" id="169134"/>
    <lineage>
        <taxon>Bacteria</taxon>
        <taxon>Bacillati</taxon>
        <taxon>Actinomycetota</taxon>
        <taxon>Actinomycetes</taxon>
        <taxon>Micrococcales</taxon>
        <taxon>Micrococcaceae</taxon>
        <taxon>Citricoccus</taxon>
    </lineage>
</organism>
<feature type="domain" description="RecA family profile 1" evidence="14">
    <location>
        <begin position="71"/>
        <end position="226"/>
    </location>
</feature>
<evidence type="ECO:0000256" key="1">
    <source>
        <dbReference type="ARBA" id="ARBA00022723"/>
    </source>
</evidence>
<dbReference type="InterPro" id="IPR027417">
    <property type="entry name" value="P-loop_NTPase"/>
</dbReference>
<evidence type="ECO:0000256" key="4">
    <source>
        <dbReference type="ARBA" id="ARBA00022771"/>
    </source>
</evidence>
<dbReference type="Pfam" id="PF13481">
    <property type="entry name" value="AAA_25"/>
    <property type="match status" value="1"/>
</dbReference>
<dbReference type="PRINTS" id="PR01874">
    <property type="entry name" value="DNAREPAIRADA"/>
</dbReference>
<evidence type="ECO:0000256" key="10">
    <source>
        <dbReference type="ARBA" id="ARBA00023204"/>
    </source>
</evidence>
<dbReference type="RefSeq" id="WP_278157907.1">
    <property type="nucleotide sequence ID" value="NZ_CP121252.1"/>
</dbReference>
<evidence type="ECO:0000256" key="3">
    <source>
        <dbReference type="ARBA" id="ARBA00022763"/>
    </source>
</evidence>
<dbReference type="PANTHER" id="PTHR32472:SF10">
    <property type="entry name" value="DNA REPAIR PROTEIN RADA-LIKE PROTEIN"/>
    <property type="match status" value="1"/>
</dbReference>
<keyword evidence="16" id="KW-1185">Reference proteome</keyword>
<comment type="function">
    <text evidence="11">Plays a role in repairing double-strand DNA breaks, probably involving stabilizing or processing branched DNA or blocked replication forks.</text>
</comment>
<evidence type="ECO:0000256" key="7">
    <source>
        <dbReference type="ARBA" id="ARBA00022840"/>
    </source>
</evidence>
<proteinExistence type="inferred from homology"/>
<evidence type="ECO:0000256" key="5">
    <source>
        <dbReference type="ARBA" id="ARBA00022801"/>
    </source>
</evidence>
<keyword evidence="10 11" id="KW-0234">DNA repair</keyword>
<feature type="binding site" evidence="11">
    <location>
        <begin position="100"/>
        <end position="107"/>
    </location>
    <ligand>
        <name>ATP</name>
        <dbReference type="ChEBI" id="CHEBI:30616"/>
    </ligand>
</feature>
<dbReference type="SUPFAM" id="SSF52540">
    <property type="entry name" value="P-loop containing nucleoside triphosphate hydrolases"/>
    <property type="match status" value="1"/>
</dbReference>
<gene>
    <name evidence="11 15" type="primary">radA</name>
    <name evidence="15" type="ORF">P8192_01380</name>
</gene>
<protein>
    <recommendedName>
        <fullName evidence="11 12">DNA repair protein RadA</fullName>
    </recommendedName>
</protein>
<keyword evidence="4 13" id="KW-0863">Zinc-finger</keyword>
<keyword evidence="5" id="KW-0378">Hydrolase</keyword>
<keyword evidence="9 11" id="KW-0238">DNA-binding</keyword>
<dbReference type="InterPro" id="IPR041166">
    <property type="entry name" value="Rubredoxin_2"/>
</dbReference>
<dbReference type="SUPFAM" id="SSF54211">
    <property type="entry name" value="Ribosomal protein S5 domain 2-like"/>
    <property type="match status" value="1"/>
</dbReference>
<dbReference type="InterPro" id="IPR004504">
    <property type="entry name" value="DNA_repair_RadA"/>
</dbReference>
<dbReference type="Pfam" id="PF18073">
    <property type="entry name" value="Zn_ribbon_LapB"/>
    <property type="match status" value="1"/>
</dbReference>
<feature type="region of interest" description="Lon-protease-like" evidence="11">
    <location>
        <begin position="362"/>
        <end position="499"/>
    </location>
</feature>
<dbReference type="Pfam" id="PF13541">
    <property type="entry name" value="ChlI"/>
    <property type="match status" value="1"/>
</dbReference>
<comment type="function">
    <text evidence="13">DNA-dependent ATPase involved in processing of recombination intermediates, plays a role in repairing DNA breaks. Stimulates the branch migration of RecA-mediated strand transfer reactions, allowing the 3' invading strand to extend heteroduplex DNA faster. Binds ssDNA in the presence of ADP but not other nucleotides, has ATPase activity that is stimulated by ssDNA and various branched DNA structures, but inhibited by SSB. Does not have RecA's homology-searching function.</text>
</comment>
<sequence>MASSSSSRRTPNYRCTECGWTTIKWVGRCGECGEWGTVTEIGTDPTAGRTTATAVTEAQRAVPISDVDASAARFHPTGVSELDRVLGGGLIPGAVILMAGEPGIGKSTLVLDVAGQVASQTGEDGTRRKVLYITGEESAAQVRLRADRIGAVADTLFLTAETDLGRALGQIEVIDPDVVVVDSVQTLQSTEVEGTAGGVNQIREVSAALIKAAKTRGITTLLIGHVTKDGSIAGPRLLEHLVDVVCQFDGDRHSRLRMVRAVKNRYGSTDEVGCFDLSDAGIHSVEDPSGLFLTSGADPVEGTAITVTLEGRRPLLAEVQALVSQSEGGTPRRTVSGLETPRVNMLIAVLVRRMGLNLTRDDVYVSTVGGMKMAEPAADLSVAAAIASSKTETPIPSGAIAFGEIGLAGELRPVPGIQRRITEAARLGFDRAVVPATTEGLTAPDGFTLVQKTNVKDAVRTLFRDPRRAQRREARVVEEIAGPSHHDDARGYPPLSIIE</sequence>
<dbReference type="HAMAP" id="MF_01498">
    <property type="entry name" value="RadA_bact"/>
    <property type="match status" value="1"/>
</dbReference>
<dbReference type="EMBL" id="CP121252">
    <property type="protein sequence ID" value="WFP16809.1"/>
    <property type="molecule type" value="Genomic_DNA"/>
</dbReference>
<evidence type="ECO:0000256" key="13">
    <source>
        <dbReference type="RuleBase" id="RU003555"/>
    </source>
</evidence>
<dbReference type="InterPro" id="IPR020568">
    <property type="entry name" value="Ribosomal_Su5_D2-typ_SF"/>
</dbReference>
<dbReference type="Proteomes" id="UP001219037">
    <property type="component" value="Chromosome"/>
</dbReference>
<dbReference type="SMART" id="SM00382">
    <property type="entry name" value="AAA"/>
    <property type="match status" value="1"/>
</dbReference>
<dbReference type="Gene3D" id="3.30.230.10">
    <property type="match status" value="1"/>
</dbReference>
<evidence type="ECO:0000256" key="12">
    <source>
        <dbReference type="NCBIfam" id="TIGR00416"/>
    </source>
</evidence>
<comment type="similarity">
    <text evidence="11 13">Belongs to the RecA family. RadA subfamily.</text>
</comment>
<evidence type="ECO:0000256" key="2">
    <source>
        <dbReference type="ARBA" id="ARBA00022741"/>
    </source>
</evidence>
<evidence type="ECO:0000259" key="14">
    <source>
        <dbReference type="PROSITE" id="PS50162"/>
    </source>
</evidence>
<dbReference type="PROSITE" id="PS50162">
    <property type="entry name" value="RECA_2"/>
    <property type="match status" value="1"/>
</dbReference>
<reference evidence="15 16" key="1">
    <citation type="submission" date="2023-04" db="EMBL/GenBank/DDBJ databases">
        <title>Funneling lignin-derived compounds into biodiesel using alkali-halophilic Citricoccus sp. P2.</title>
        <authorList>
            <person name="Luo C.-B."/>
        </authorList>
    </citation>
    <scope>NUCLEOTIDE SEQUENCE [LARGE SCALE GENOMIC DNA]</scope>
    <source>
        <strain evidence="15 16">P2</strain>
    </source>
</reference>
<feature type="short sequence motif" description="RadA KNRFG motif" evidence="11">
    <location>
        <begin position="263"/>
        <end position="267"/>
    </location>
</feature>
<keyword evidence="8 11" id="KW-0346">Stress response</keyword>
<evidence type="ECO:0000256" key="9">
    <source>
        <dbReference type="ARBA" id="ARBA00023125"/>
    </source>
</evidence>
<evidence type="ECO:0000256" key="8">
    <source>
        <dbReference type="ARBA" id="ARBA00023016"/>
    </source>
</evidence>
<dbReference type="Gene3D" id="3.40.50.300">
    <property type="entry name" value="P-loop containing nucleotide triphosphate hydrolases"/>
    <property type="match status" value="1"/>
</dbReference>
<name>A0ABY8H6P7_9MICC</name>
<evidence type="ECO:0000256" key="6">
    <source>
        <dbReference type="ARBA" id="ARBA00022833"/>
    </source>
</evidence>